<evidence type="ECO:0000256" key="1">
    <source>
        <dbReference type="SAM" id="MobiDB-lite"/>
    </source>
</evidence>
<evidence type="ECO:0000313" key="2">
    <source>
        <dbReference type="Proteomes" id="UP000038045"/>
    </source>
</evidence>
<accession>A0A0N4Z822</accession>
<feature type="compositionally biased region" description="Low complexity" evidence="1">
    <location>
        <begin position="174"/>
        <end position="183"/>
    </location>
</feature>
<reference evidence="3" key="1">
    <citation type="submission" date="2017-02" db="UniProtKB">
        <authorList>
            <consortium name="WormBaseParasite"/>
        </authorList>
    </citation>
    <scope>IDENTIFICATION</scope>
</reference>
<keyword evidence="2" id="KW-1185">Reference proteome</keyword>
<sequence length="183" mass="20786">MISEKATFIFFFIISILSFNAFGLQCRLTTSILLPTEAAPYNYPQPLVTCNYWENACAVELMTEGTTGYAYLRAGCSYVPLNAITESTCNHYDMTGNWNCYCRTDECNQMLTLTPRDIRINDLPEQGPVYNPPDPEPVYNPPNPKPVYIPPIGFPENNPQPPTPYENPQPPQEQPNDFPPYYL</sequence>
<proteinExistence type="predicted"/>
<dbReference type="WBParaSite" id="PTRK_0000333600.1">
    <property type="protein sequence ID" value="PTRK_0000333600.1"/>
    <property type="gene ID" value="PTRK_0000333600"/>
</dbReference>
<dbReference type="Proteomes" id="UP000038045">
    <property type="component" value="Unplaced"/>
</dbReference>
<evidence type="ECO:0000313" key="3">
    <source>
        <dbReference type="WBParaSite" id="PTRK_0000333600.1"/>
    </source>
</evidence>
<feature type="region of interest" description="Disordered" evidence="1">
    <location>
        <begin position="122"/>
        <end position="183"/>
    </location>
</feature>
<organism evidence="2 3">
    <name type="scientific">Parastrongyloides trichosuri</name>
    <name type="common">Possum-specific nematode worm</name>
    <dbReference type="NCBI Taxonomy" id="131310"/>
    <lineage>
        <taxon>Eukaryota</taxon>
        <taxon>Metazoa</taxon>
        <taxon>Ecdysozoa</taxon>
        <taxon>Nematoda</taxon>
        <taxon>Chromadorea</taxon>
        <taxon>Rhabditida</taxon>
        <taxon>Tylenchina</taxon>
        <taxon>Panagrolaimomorpha</taxon>
        <taxon>Strongyloidoidea</taxon>
        <taxon>Strongyloididae</taxon>
        <taxon>Parastrongyloides</taxon>
    </lineage>
</organism>
<dbReference type="AlphaFoldDB" id="A0A0N4Z822"/>
<feature type="compositionally biased region" description="Pro residues" evidence="1">
    <location>
        <begin position="130"/>
        <end position="173"/>
    </location>
</feature>
<name>A0A0N4Z822_PARTI</name>
<protein>
    <submittedName>
        <fullName evidence="3">Activin_recp domain-containing protein</fullName>
    </submittedName>
</protein>